<dbReference type="EMBL" id="CP001739">
    <property type="protein sequence ID" value="ACZ08735.1"/>
    <property type="molecule type" value="Genomic_DNA"/>
</dbReference>
<dbReference type="AlphaFoldDB" id="D1AJ47"/>
<dbReference type="STRING" id="526218.Sterm_1878"/>
<accession>D1AJ47</accession>
<evidence type="ECO:0000313" key="2">
    <source>
        <dbReference type="EMBL" id="ACZ08735.1"/>
    </source>
</evidence>
<dbReference type="HOGENOM" id="CLU_1276869_0_0_0"/>
<sequence length="216" mass="24262">MKKYRNIILALSVVLLLNSCLVSTAVGTVAGAAVEVVKLPFKLIGGIINIINGSNRDKEIEKVGMSKYEKKVSEILERKKETLTFGNFSVYSYKDLEFQTVKSSGTEKPMQLVDKKSNIKFSFTMTLIDGTNVASKLSQLESTEGVTKISERQSGGMIVREYTMKVNNTKDKKIENYRLTGYEKNGQVLLYQYLESNDSAYDVEEALYNDLVNNTF</sequence>
<reference evidence="3" key="1">
    <citation type="submission" date="2009-09" db="EMBL/GenBank/DDBJ databases">
        <title>The complete chromosome of Sebaldella termitidis ATCC 33386.</title>
        <authorList>
            <consortium name="US DOE Joint Genome Institute (JGI-PGF)"/>
            <person name="Lucas S."/>
            <person name="Copeland A."/>
            <person name="Lapidus A."/>
            <person name="Glavina del Rio T."/>
            <person name="Dalin E."/>
            <person name="Tice H."/>
            <person name="Bruce D."/>
            <person name="Goodwin L."/>
            <person name="Pitluck S."/>
            <person name="Kyrpides N."/>
            <person name="Mavromatis K."/>
            <person name="Ivanova N."/>
            <person name="Mikhailova N."/>
            <person name="Sims D."/>
            <person name="Meincke L."/>
            <person name="Brettin T."/>
            <person name="Detter J.C."/>
            <person name="Han C."/>
            <person name="Larimer F."/>
            <person name="Land M."/>
            <person name="Hauser L."/>
            <person name="Markowitz V."/>
            <person name="Cheng J.F."/>
            <person name="Hugenholtz P."/>
            <person name="Woyke T."/>
            <person name="Wu D."/>
            <person name="Eisen J.A."/>
        </authorList>
    </citation>
    <scope>NUCLEOTIDE SEQUENCE [LARGE SCALE GENOMIC DNA]</scope>
    <source>
        <strain evidence="3">ATCC 33386 / NCTC 11300</strain>
    </source>
</reference>
<gene>
    <name evidence="2" type="ordered locus">Sterm_1878</name>
</gene>
<evidence type="ECO:0000256" key="1">
    <source>
        <dbReference type="SAM" id="SignalP"/>
    </source>
</evidence>
<reference evidence="2 3" key="2">
    <citation type="journal article" date="2010" name="Stand. Genomic Sci.">
        <title>Complete genome sequence of Sebaldella termitidis type strain (NCTC 11300).</title>
        <authorList>
            <person name="Harmon-Smith M."/>
            <person name="Celia L."/>
            <person name="Chertkov O."/>
            <person name="Lapidus A."/>
            <person name="Copeland A."/>
            <person name="Glavina Del Rio T."/>
            <person name="Nolan M."/>
            <person name="Lucas S."/>
            <person name="Tice H."/>
            <person name="Cheng J.F."/>
            <person name="Han C."/>
            <person name="Detter J.C."/>
            <person name="Bruce D."/>
            <person name="Goodwin L."/>
            <person name="Pitluck S."/>
            <person name="Pati A."/>
            <person name="Liolios K."/>
            <person name="Ivanova N."/>
            <person name="Mavromatis K."/>
            <person name="Mikhailova N."/>
            <person name="Chen A."/>
            <person name="Palaniappan K."/>
            <person name="Land M."/>
            <person name="Hauser L."/>
            <person name="Chang Y.J."/>
            <person name="Jeffries C.D."/>
            <person name="Brettin T."/>
            <person name="Goker M."/>
            <person name="Beck B."/>
            <person name="Bristow J."/>
            <person name="Eisen J.A."/>
            <person name="Markowitz V."/>
            <person name="Hugenholtz P."/>
            <person name="Kyrpides N.C."/>
            <person name="Klenk H.P."/>
            <person name="Chen F."/>
        </authorList>
    </citation>
    <scope>NUCLEOTIDE SEQUENCE [LARGE SCALE GENOMIC DNA]</scope>
    <source>
        <strain evidence="3">ATCC 33386 / NCTC 11300</strain>
    </source>
</reference>
<keyword evidence="3" id="KW-1185">Reference proteome</keyword>
<evidence type="ECO:0008006" key="4">
    <source>
        <dbReference type="Google" id="ProtNLM"/>
    </source>
</evidence>
<name>D1AJ47_SEBTE</name>
<evidence type="ECO:0000313" key="3">
    <source>
        <dbReference type="Proteomes" id="UP000000845"/>
    </source>
</evidence>
<feature type="signal peptide" evidence="1">
    <location>
        <begin position="1"/>
        <end position="24"/>
    </location>
</feature>
<feature type="chain" id="PRO_5003020802" description="Lipoprotein" evidence="1">
    <location>
        <begin position="25"/>
        <end position="216"/>
    </location>
</feature>
<keyword evidence="1" id="KW-0732">Signal</keyword>
<protein>
    <recommendedName>
        <fullName evidence="4">Lipoprotein</fullName>
    </recommendedName>
</protein>
<dbReference type="Proteomes" id="UP000000845">
    <property type="component" value="Chromosome"/>
</dbReference>
<proteinExistence type="predicted"/>
<organism evidence="2 3">
    <name type="scientific">Sebaldella termitidis (strain ATCC 33386 / NCTC 11300)</name>
    <dbReference type="NCBI Taxonomy" id="526218"/>
    <lineage>
        <taxon>Bacteria</taxon>
        <taxon>Fusobacteriati</taxon>
        <taxon>Fusobacteriota</taxon>
        <taxon>Fusobacteriia</taxon>
        <taxon>Fusobacteriales</taxon>
        <taxon>Leptotrichiaceae</taxon>
        <taxon>Sebaldella</taxon>
    </lineage>
</organism>
<dbReference type="RefSeq" id="WP_012861329.1">
    <property type="nucleotide sequence ID" value="NC_013517.1"/>
</dbReference>
<dbReference type="KEGG" id="str:Sterm_1878"/>